<name>A0AAU2A179_9ACTN</name>
<gene>
    <name evidence="2" type="ORF">OHA22_21805</name>
</gene>
<feature type="region of interest" description="Disordered" evidence="1">
    <location>
        <begin position="275"/>
        <end position="306"/>
    </location>
</feature>
<feature type="region of interest" description="Disordered" evidence="1">
    <location>
        <begin position="1"/>
        <end position="30"/>
    </location>
</feature>
<sequence>MSGMKQASMHVASLTLDDNNPRHAKQTTSDAESIAALFEKGPEKLLRLARDIIQHGVNPTELVVVMADGDLNVVLEGNRRVAALKLLYNPKLAPTEKLQKQISAIAKRGEVPRRLMCVVAESRLQAEHWIRIRHTGENGGVGVVRWSTSEASRFGGRSTPTEKARLFTDAISDWFADDEDLLANIQAVRDGRITNLGRMIADPTVRHRLGIAFDGDVVLSNFPKEKIRTILTRLFADFAGPVSVDQIKTKRQRENYLEKVESILPKLADRLDEPEKYSKFSDGDESAREKSTEEKTESDTKKARRKRPDFEKRLFQSVSLGHVSLRSSEVLEEAKKISIDDMPNVAAIMVRAVVDIVATDVAAQLGWKRNQDTLKGRIAAVLNQVDPEKNDPMLSDAWRFSQEEDGALVLKTLHSFVHSWRNHPLTIEVRKLSMAYSPLLLKADELIKEKKR</sequence>
<proteinExistence type="predicted"/>
<evidence type="ECO:0000256" key="1">
    <source>
        <dbReference type="SAM" id="MobiDB-lite"/>
    </source>
</evidence>
<evidence type="ECO:0008006" key="3">
    <source>
        <dbReference type="Google" id="ProtNLM"/>
    </source>
</evidence>
<feature type="compositionally biased region" description="Basic and acidic residues" evidence="1">
    <location>
        <begin position="275"/>
        <end position="301"/>
    </location>
</feature>
<accession>A0AAU2A179</accession>
<protein>
    <recommendedName>
        <fullName evidence="3">ParB/Sulfiredoxin domain-containing protein</fullName>
    </recommendedName>
</protein>
<dbReference type="AlphaFoldDB" id="A0AAU2A179"/>
<reference evidence="2" key="1">
    <citation type="submission" date="2022-10" db="EMBL/GenBank/DDBJ databases">
        <title>The complete genomes of actinobacterial strains from the NBC collection.</title>
        <authorList>
            <person name="Joergensen T.S."/>
            <person name="Alvarez Arevalo M."/>
            <person name="Sterndorff E.B."/>
            <person name="Faurdal D."/>
            <person name="Vuksanovic O."/>
            <person name="Mourched A.-S."/>
            <person name="Charusanti P."/>
            <person name="Shaw S."/>
            <person name="Blin K."/>
            <person name="Weber T."/>
        </authorList>
    </citation>
    <scope>NUCLEOTIDE SEQUENCE</scope>
    <source>
        <strain evidence="2">NBC_00093</strain>
    </source>
</reference>
<dbReference type="EMBL" id="CP108222">
    <property type="protein sequence ID" value="WTT17992.1"/>
    <property type="molecule type" value="Genomic_DNA"/>
</dbReference>
<evidence type="ECO:0000313" key="2">
    <source>
        <dbReference type="EMBL" id="WTT17992.1"/>
    </source>
</evidence>
<organism evidence="2">
    <name type="scientific">Streptomyces sp. NBC_00093</name>
    <dbReference type="NCBI Taxonomy" id="2975649"/>
    <lineage>
        <taxon>Bacteria</taxon>
        <taxon>Bacillati</taxon>
        <taxon>Actinomycetota</taxon>
        <taxon>Actinomycetes</taxon>
        <taxon>Kitasatosporales</taxon>
        <taxon>Streptomycetaceae</taxon>
        <taxon>Streptomyces</taxon>
    </lineage>
</organism>